<dbReference type="SUPFAM" id="SSF81383">
    <property type="entry name" value="F-box domain"/>
    <property type="match status" value="1"/>
</dbReference>
<evidence type="ECO:0000256" key="2">
    <source>
        <dbReference type="ARBA" id="ARBA00023242"/>
    </source>
</evidence>
<evidence type="ECO:0000313" key="5">
    <source>
        <dbReference type="EMBL" id="RLM60732.1"/>
    </source>
</evidence>
<evidence type="ECO:0000256" key="3">
    <source>
        <dbReference type="SAM" id="MobiDB-lite"/>
    </source>
</evidence>
<dbReference type="InterPro" id="IPR053781">
    <property type="entry name" value="F-box_AtFBL13-like"/>
</dbReference>
<evidence type="ECO:0000256" key="1">
    <source>
        <dbReference type="ARBA" id="ARBA00004123"/>
    </source>
</evidence>
<organism evidence="5 6">
    <name type="scientific">Panicum miliaceum</name>
    <name type="common">Proso millet</name>
    <name type="synonym">Broomcorn millet</name>
    <dbReference type="NCBI Taxonomy" id="4540"/>
    <lineage>
        <taxon>Eukaryota</taxon>
        <taxon>Viridiplantae</taxon>
        <taxon>Streptophyta</taxon>
        <taxon>Embryophyta</taxon>
        <taxon>Tracheophyta</taxon>
        <taxon>Spermatophyta</taxon>
        <taxon>Magnoliopsida</taxon>
        <taxon>Liliopsida</taxon>
        <taxon>Poales</taxon>
        <taxon>Poaceae</taxon>
        <taxon>PACMAD clade</taxon>
        <taxon>Panicoideae</taxon>
        <taxon>Panicodae</taxon>
        <taxon>Paniceae</taxon>
        <taxon>Panicinae</taxon>
        <taxon>Panicum</taxon>
        <taxon>Panicum sect. Panicum</taxon>
    </lineage>
</organism>
<dbReference type="Gene3D" id="1.20.1280.50">
    <property type="match status" value="1"/>
</dbReference>
<dbReference type="SUPFAM" id="SSF52047">
    <property type="entry name" value="RNI-like"/>
    <property type="match status" value="1"/>
</dbReference>
<dbReference type="InterPro" id="IPR036529">
    <property type="entry name" value="KIX_dom_sf"/>
</dbReference>
<dbReference type="PROSITE" id="PS50181">
    <property type="entry name" value="FBOX"/>
    <property type="match status" value="1"/>
</dbReference>
<dbReference type="GO" id="GO:0003712">
    <property type="term" value="F:transcription coregulator activity"/>
    <property type="evidence" value="ECO:0007669"/>
    <property type="project" value="InterPro"/>
</dbReference>
<feature type="domain" description="F-box" evidence="4">
    <location>
        <begin position="127"/>
        <end position="177"/>
    </location>
</feature>
<dbReference type="AlphaFoldDB" id="A0A3L6PPY8"/>
<proteinExistence type="predicted"/>
<keyword evidence="6" id="KW-1185">Reference proteome</keyword>
<dbReference type="STRING" id="4540.A0A3L6PPY8"/>
<dbReference type="OrthoDB" id="609338at2759"/>
<feature type="compositionally biased region" description="Basic and acidic residues" evidence="3">
    <location>
        <begin position="97"/>
        <end position="106"/>
    </location>
</feature>
<reference evidence="6" key="1">
    <citation type="journal article" date="2019" name="Nat. Commun.">
        <title>The genome of broomcorn millet.</title>
        <authorList>
            <person name="Zou C."/>
            <person name="Miki D."/>
            <person name="Li D."/>
            <person name="Tang Q."/>
            <person name="Xiao L."/>
            <person name="Rajput S."/>
            <person name="Deng P."/>
            <person name="Jia W."/>
            <person name="Huang R."/>
            <person name="Zhang M."/>
            <person name="Sun Y."/>
            <person name="Hu J."/>
            <person name="Fu X."/>
            <person name="Schnable P.S."/>
            <person name="Li F."/>
            <person name="Zhang H."/>
            <person name="Feng B."/>
            <person name="Zhu X."/>
            <person name="Liu R."/>
            <person name="Schnable J.C."/>
            <person name="Zhu J.-K."/>
            <person name="Zhang H."/>
        </authorList>
    </citation>
    <scope>NUCLEOTIDE SEQUENCE [LARGE SCALE GENOMIC DNA]</scope>
</reference>
<dbReference type="InterPro" id="IPR053197">
    <property type="entry name" value="F-box_SCFL_complex_component"/>
</dbReference>
<accession>A0A3L6PPY8</accession>
<keyword evidence="2" id="KW-0539">Nucleus</keyword>
<gene>
    <name evidence="5" type="ORF">C2845_PM14G07980</name>
</gene>
<feature type="region of interest" description="Disordered" evidence="3">
    <location>
        <begin position="93"/>
        <end position="112"/>
    </location>
</feature>
<evidence type="ECO:0000259" key="4">
    <source>
        <dbReference type="PROSITE" id="PS50181"/>
    </source>
</evidence>
<dbReference type="GO" id="GO:0005634">
    <property type="term" value="C:nucleus"/>
    <property type="evidence" value="ECO:0007669"/>
    <property type="project" value="UniProtKB-SubCell"/>
</dbReference>
<dbReference type="SMART" id="SM00256">
    <property type="entry name" value="FBOX"/>
    <property type="match status" value="1"/>
</dbReference>
<dbReference type="Proteomes" id="UP000275267">
    <property type="component" value="Unassembled WGS sequence"/>
</dbReference>
<dbReference type="Gene3D" id="1.10.246.20">
    <property type="entry name" value="Coactivator CBP, KIX domain"/>
    <property type="match status" value="1"/>
</dbReference>
<dbReference type="EMBL" id="PQIB02000016">
    <property type="protein sequence ID" value="RLM60732.1"/>
    <property type="molecule type" value="Genomic_DNA"/>
</dbReference>
<dbReference type="Pfam" id="PF00646">
    <property type="entry name" value="F-box"/>
    <property type="match status" value="1"/>
</dbReference>
<comment type="subcellular location">
    <subcellularLocation>
        <location evidence="1">Nucleus</location>
    </subcellularLocation>
</comment>
<dbReference type="InterPro" id="IPR036546">
    <property type="entry name" value="MED15_KIX"/>
</dbReference>
<dbReference type="InterPro" id="IPR001810">
    <property type="entry name" value="F-box_dom"/>
</dbReference>
<dbReference type="PANTHER" id="PTHR34223:SF81">
    <property type="entry name" value="OS08G0281600 PROTEIN"/>
    <property type="match status" value="1"/>
</dbReference>
<dbReference type="CDD" id="cd22160">
    <property type="entry name" value="F-box_AtFBL13-like"/>
    <property type="match status" value="1"/>
</dbReference>
<sequence length="471" mass="54029">MEGGGGSWRAHLPWRSRQRVVRRIFEVLERSFPADLTEGLIDLQRVAERLEWRIYSVACDQNEYLRRISLRILYFSSESPLLLEPRPTQMALPSNELSHRREVDHSDTEEDLLDRDRPRSHKKLCEDDRLSDLPDSMLHHIMSFLSAKEAARTCVLSQRWRLLWTSAPCLDISIDQFGNDRVRFSKFVEHLLQSRAPASLDTFCLHTCALDRACNWIDHAIKHNVRVLEFTEDARWEPLYLDPQCLAFSSEFLTCLKLTNVALDGSVFDPLSRTCPSLETLQLIGSFSEVSEISSNSLKRLDIIDCFFSKDLMICTPNLISLCFESPQCKCAWFNDPSKTTAAITLCDISSAKIIELSSSMIQVRFSKELLRCMFNNLKNLSLGEWCLSDNFSPLVYFLQHSPRLEKLTLKLKSDNGVGIDTICLHERSFSSDLLKKATIFCTEGDARVSVLMTMLRANAKSLEEVDIIHY</sequence>
<comment type="caution">
    <text evidence="5">The sequence shown here is derived from an EMBL/GenBank/DDBJ whole genome shotgun (WGS) entry which is preliminary data.</text>
</comment>
<dbReference type="PANTHER" id="PTHR34223">
    <property type="entry name" value="OS11G0201299 PROTEIN"/>
    <property type="match status" value="1"/>
</dbReference>
<evidence type="ECO:0000313" key="6">
    <source>
        <dbReference type="Proteomes" id="UP000275267"/>
    </source>
</evidence>
<dbReference type="InterPro" id="IPR032675">
    <property type="entry name" value="LRR_dom_sf"/>
</dbReference>
<dbReference type="InterPro" id="IPR036047">
    <property type="entry name" value="F-box-like_dom_sf"/>
</dbReference>
<name>A0A3L6PPY8_PANMI</name>
<dbReference type="Gene3D" id="3.80.10.10">
    <property type="entry name" value="Ribonuclease Inhibitor"/>
    <property type="match status" value="1"/>
</dbReference>
<dbReference type="GO" id="GO:0006355">
    <property type="term" value="P:regulation of DNA-templated transcription"/>
    <property type="evidence" value="ECO:0007669"/>
    <property type="project" value="InterPro"/>
</dbReference>
<protein>
    <recommendedName>
        <fullName evidence="4">F-box domain-containing protein</fullName>
    </recommendedName>
</protein>
<dbReference type="Pfam" id="PF16987">
    <property type="entry name" value="KIX_2"/>
    <property type="match status" value="1"/>
</dbReference>